<dbReference type="Pfam" id="PF00225">
    <property type="entry name" value="Kinesin"/>
    <property type="match status" value="1"/>
</dbReference>
<dbReference type="PANTHER" id="PTHR47972">
    <property type="entry name" value="KINESIN-LIKE PROTEIN KLP-3"/>
    <property type="match status" value="1"/>
</dbReference>
<evidence type="ECO:0000313" key="6">
    <source>
        <dbReference type="Proteomes" id="UP000224567"/>
    </source>
</evidence>
<keyword evidence="6" id="KW-1185">Reference proteome</keyword>
<feature type="domain" description="Kinesin motor" evidence="4">
    <location>
        <begin position="1"/>
        <end position="109"/>
    </location>
</feature>
<dbReference type="InterPro" id="IPR027417">
    <property type="entry name" value="P-loop_NTPase"/>
</dbReference>
<dbReference type="InterPro" id="IPR027640">
    <property type="entry name" value="Kinesin-like_fam"/>
</dbReference>
<reference evidence="6" key="2">
    <citation type="journal article" date="2017" name="J. Anim. Genet.">
        <title>Multiple reference genome sequences of hot pepper reveal the massive evolution of plant disease resistance genes by retroduplication.</title>
        <authorList>
            <person name="Kim S."/>
            <person name="Park J."/>
            <person name="Yeom S.-I."/>
            <person name="Kim Y.-M."/>
            <person name="Seo E."/>
            <person name="Kim K.-T."/>
            <person name="Kim M.-S."/>
            <person name="Lee J.M."/>
            <person name="Cheong K."/>
            <person name="Shin H.-S."/>
            <person name="Kim S.-B."/>
            <person name="Han K."/>
            <person name="Lee J."/>
            <person name="Park M."/>
            <person name="Lee H.-A."/>
            <person name="Lee H.-Y."/>
            <person name="Lee Y."/>
            <person name="Oh S."/>
            <person name="Lee J.H."/>
            <person name="Choi E."/>
            <person name="Choi E."/>
            <person name="Lee S.E."/>
            <person name="Jeon J."/>
            <person name="Kim H."/>
            <person name="Choi G."/>
            <person name="Song H."/>
            <person name="Lee J."/>
            <person name="Lee S.-C."/>
            <person name="Kwon J.-K."/>
            <person name="Lee H.-Y."/>
            <person name="Koo N."/>
            <person name="Hong Y."/>
            <person name="Kim R.W."/>
            <person name="Kang W.-H."/>
            <person name="Huh J.H."/>
            <person name="Kang B.-C."/>
            <person name="Yang T.-J."/>
            <person name="Lee Y.-H."/>
            <person name="Bennetzen J.L."/>
            <person name="Choi D."/>
        </authorList>
    </citation>
    <scope>NUCLEOTIDE SEQUENCE [LARGE SCALE GENOMIC DNA]</scope>
    <source>
        <strain evidence="6">cv. PBC81</strain>
    </source>
</reference>
<sequence length="261" mass="29765">MDNEVEKLKTNEGKLKSKATSQPHDYKNAELCRSEDIKKPELKGDVGTLHKTHKLYQSTSAAGSEKLAKVDVQGDRLKENQNINRSLSALGDVISALVNRSSHISYRDTTEKLMVIVIGKVYNASLRLPRQTMIVDSFVVTTQTGLRGMATRNELRLKRKTKATIIIQLVFGRDDFMIRARLCRMWDAINHKKNGDVSFFTTHASEIYVNLDIDYVRSLVQKFTTMSTKVQIIERSNVNNILIKEEMILNLMDIKELFDSE</sequence>
<dbReference type="GO" id="GO:0007018">
    <property type="term" value="P:microtubule-based movement"/>
    <property type="evidence" value="ECO:0007669"/>
    <property type="project" value="InterPro"/>
</dbReference>
<evidence type="ECO:0000256" key="2">
    <source>
        <dbReference type="PROSITE-ProRule" id="PRU00283"/>
    </source>
</evidence>
<dbReference type="GO" id="GO:0015630">
    <property type="term" value="C:microtubule cytoskeleton"/>
    <property type="evidence" value="ECO:0007669"/>
    <property type="project" value="TreeGrafter"/>
</dbReference>
<dbReference type="AlphaFoldDB" id="A0A2G2XR78"/>
<reference evidence="5 6" key="1">
    <citation type="journal article" date="2017" name="Genome Biol.">
        <title>New reference genome sequences of hot pepper reveal the massive evolution of plant disease-resistance genes by retroduplication.</title>
        <authorList>
            <person name="Kim S."/>
            <person name="Park J."/>
            <person name="Yeom S.I."/>
            <person name="Kim Y.M."/>
            <person name="Seo E."/>
            <person name="Kim K.T."/>
            <person name="Kim M.S."/>
            <person name="Lee J.M."/>
            <person name="Cheong K."/>
            <person name="Shin H.S."/>
            <person name="Kim S.B."/>
            <person name="Han K."/>
            <person name="Lee J."/>
            <person name="Park M."/>
            <person name="Lee H.A."/>
            <person name="Lee H.Y."/>
            <person name="Lee Y."/>
            <person name="Oh S."/>
            <person name="Lee J.H."/>
            <person name="Choi E."/>
            <person name="Choi E."/>
            <person name="Lee S.E."/>
            <person name="Jeon J."/>
            <person name="Kim H."/>
            <person name="Choi G."/>
            <person name="Song H."/>
            <person name="Lee J."/>
            <person name="Lee S.C."/>
            <person name="Kwon J.K."/>
            <person name="Lee H.Y."/>
            <person name="Koo N."/>
            <person name="Hong Y."/>
            <person name="Kim R.W."/>
            <person name="Kang W.H."/>
            <person name="Huh J.H."/>
            <person name="Kang B.C."/>
            <person name="Yang T.J."/>
            <person name="Lee Y.H."/>
            <person name="Bennetzen J.L."/>
            <person name="Choi D."/>
        </authorList>
    </citation>
    <scope>NUCLEOTIDE SEQUENCE [LARGE SCALE GENOMIC DNA]</scope>
    <source>
        <strain evidence="6">cv. PBC81</strain>
    </source>
</reference>
<dbReference type="Gene3D" id="3.40.850.10">
    <property type="entry name" value="Kinesin motor domain"/>
    <property type="match status" value="1"/>
</dbReference>
<gene>
    <name evidence="5" type="ORF">CQW23_02343</name>
</gene>
<dbReference type="EMBL" id="MLFT02000001">
    <property type="protein sequence ID" value="PHT59980.1"/>
    <property type="molecule type" value="Genomic_DNA"/>
</dbReference>
<evidence type="ECO:0000313" key="5">
    <source>
        <dbReference type="EMBL" id="PHT59980.1"/>
    </source>
</evidence>
<comment type="caution">
    <text evidence="5">The sequence shown here is derived from an EMBL/GenBank/DDBJ whole genome shotgun (WGS) entry which is preliminary data.</text>
</comment>
<dbReference type="GO" id="GO:0008017">
    <property type="term" value="F:microtubule binding"/>
    <property type="evidence" value="ECO:0007669"/>
    <property type="project" value="InterPro"/>
</dbReference>
<dbReference type="InterPro" id="IPR001752">
    <property type="entry name" value="Kinesin_motor_dom"/>
</dbReference>
<dbReference type="GO" id="GO:0003777">
    <property type="term" value="F:microtubule motor activity"/>
    <property type="evidence" value="ECO:0007669"/>
    <property type="project" value="InterPro"/>
</dbReference>
<dbReference type="GO" id="GO:0005524">
    <property type="term" value="F:ATP binding"/>
    <property type="evidence" value="ECO:0007669"/>
    <property type="project" value="InterPro"/>
</dbReference>
<keyword evidence="1" id="KW-0505">Motor protein</keyword>
<name>A0A2G2XR78_CAPBA</name>
<accession>A0A2G2XR78</accession>
<organism evidence="5 6">
    <name type="scientific">Capsicum baccatum</name>
    <name type="common">Peruvian pepper</name>
    <dbReference type="NCBI Taxonomy" id="33114"/>
    <lineage>
        <taxon>Eukaryota</taxon>
        <taxon>Viridiplantae</taxon>
        <taxon>Streptophyta</taxon>
        <taxon>Embryophyta</taxon>
        <taxon>Tracheophyta</taxon>
        <taxon>Spermatophyta</taxon>
        <taxon>Magnoliopsida</taxon>
        <taxon>eudicotyledons</taxon>
        <taxon>Gunneridae</taxon>
        <taxon>Pentapetalae</taxon>
        <taxon>asterids</taxon>
        <taxon>lamiids</taxon>
        <taxon>Solanales</taxon>
        <taxon>Solanaceae</taxon>
        <taxon>Solanoideae</taxon>
        <taxon>Capsiceae</taxon>
        <taxon>Capsicum</taxon>
    </lineage>
</organism>
<feature type="compositionally biased region" description="Basic and acidic residues" evidence="3">
    <location>
        <begin position="1"/>
        <end position="15"/>
    </location>
</feature>
<proteinExistence type="inferred from homology"/>
<protein>
    <recommendedName>
        <fullName evidence="4">Kinesin motor domain-containing protein</fullName>
    </recommendedName>
</protein>
<dbReference type="PROSITE" id="PS50067">
    <property type="entry name" value="KINESIN_MOTOR_2"/>
    <property type="match status" value="1"/>
</dbReference>
<dbReference type="Proteomes" id="UP000224567">
    <property type="component" value="Unassembled WGS sequence"/>
</dbReference>
<evidence type="ECO:0000259" key="4">
    <source>
        <dbReference type="PROSITE" id="PS50067"/>
    </source>
</evidence>
<dbReference type="InterPro" id="IPR036961">
    <property type="entry name" value="Kinesin_motor_dom_sf"/>
</dbReference>
<comment type="caution">
    <text evidence="2">Lacks conserved residue(s) required for the propagation of feature annotation.</text>
</comment>
<evidence type="ECO:0000256" key="1">
    <source>
        <dbReference type="ARBA" id="ARBA00023175"/>
    </source>
</evidence>
<comment type="similarity">
    <text evidence="2">Belongs to the TRAFAC class myosin-kinesin ATPase superfamily. Kinesin family.</text>
</comment>
<evidence type="ECO:0000256" key="3">
    <source>
        <dbReference type="SAM" id="MobiDB-lite"/>
    </source>
</evidence>
<dbReference type="SUPFAM" id="SSF52540">
    <property type="entry name" value="P-loop containing nucleoside triphosphate hydrolases"/>
    <property type="match status" value="1"/>
</dbReference>
<dbReference type="OrthoDB" id="1320885at2759"/>
<feature type="region of interest" description="Disordered" evidence="3">
    <location>
        <begin position="1"/>
        <end position="29"/>
    </location>
</feature>
<dbReference type="STRING" id="33114.A0A2G2XR78"/>
<dbReference type="PANTHER" id="PTHR47972:SF18">
    <property type="entry name" value="KINESIN-LIKE PROTEIN KIN-14R"/>
    <property type="match status" value="1"/>
</dbReference>